<name>A0ABP8JSN4_9BACT</name>
<dbReference type="Gene3D" id="2.30.110.20">
    <property type="entry name" value="Hcp1-like"/>
    <property type="match status" value="1"/>
</dbReference>
<protein>
    <submittedName>
        <fullName evidence="1">Uncharacterized protein</fullName>
    </submittedName>
</protein>
<gene>
    <name evidence="1" type="ORF">GCM10023187_02200</name>
</gene>
<dbReference type="InterPro" id="IPR036624">
    <property type="entry name" value="Hcp1-lik_sf"/>
</dbReference>
<dbReference type="Pfam" id="PF17642">
    <property type="entry name" value="TssD"/>
    <property type="match status" value="1"/>
</dbReference>
<keyword evidence="2" id="KW-1185">Reference proteome</keyword>
<sequence>MAHKAILSVAGQEIKALEFMVSFKQAYSQNGQPASGVYLGDFYLIADGGTDFFFEWLADEDRYENGTIKTYREDQDSVFLTYEFENAFITDVSESFYDNSGGIKTQFNQVSSAEDLSDDAYDYGYLNVRQTKQENVLVRNMWKRVRHFQERTGIPYCVFVTISCEKVKLRDALLDNQWIDE</sequence>
<evidence type="ECO:0000313" key="2">
    <source>
        <dbReference type="Proteomes" id="UP001500936"/>
    </source>
</evidence>
<evidence type="ECO:0000313" key="1">
    <source>
        <dbReference type="EMBL" id="GAA4395392.1"/>
    </source>
</evidence>
<reference evidence="2" key="1">
    <citation type="journal article" date="2019" name="Int. J. Syst. Evol. Microbiol.">
        <title>The Global Catalogue of Microorganisms (GCM) 10K type strain sequencing project: providing services to taxonomists for standard genome sequencing and annotation.</title>
        <authorList>
            <consortium name="The Broad Institute Genomics Platform"/>
            <consortium name="The Broad Institute Genome Sequencing Center for Infectious Disease"/>
            <person name="Wu L."/>
            <person name="Ma J."/>
        </authorList>
    </citation>
    <scope>NUCLEOTIDE SEQUENCE [LARGE SCALE GENOMIC DNA]</scope>
    <source>
        <strain evidence="2">JCM 17925</strain>
    </source>
</reference>
<dbReference type="InterPro" id="IPR041408">
    <property type="entry name" value="Hcp_Tssd"/>
</dbReference>
<dbReference type="EMBL" id="BAABHB010000001">
    <property type="protein sequence ID" value="GAA4395392.1"/>
    <property type="molecule type" value="Genomic_DNA"/>
</dbReference>
<organism evidence="1 2">
    <name type="scientific">Nibrella viscosa</name>
    <dbReference type="NCBI Taxonomy" id="1084524"/>
    <lineage>
        <taxon>Bacteria</taxon>
        <taxon>Pseudomonadati</taxon>
        <taxon>Bacteroidota</taxon>
        <taxon>Cytophagia</taxon>
        <taxon>Cytophagales</taxon>
        <taxon>Spirosomataceae</taxon>
        <taxon>Nibrella</taxon>
    </lineage>
</organism>
<dbReference type="Proteomes" id="UP001500936">
    <property type="component" value="Unassembled WGS sequence"/>
</dbReference>
<dbReference type="RefSeq" id="WP_345263073.1">
    <property type="nucleotide sequence ID" value="NZ_BAABHB010000001.1"/>
</dbReference>
<dbReference type="SUPFAM" id="SSF141452">
    <property type="entry name" value="Hcp1-like"/>
    <property type="match status" value="1"/>
</dbReference>
<proteinExistence type="predicted"/>
<comment type="caution">
    <text evidence="1">The sequence shown here is derived from an EMBL/GenBank/DDBJ whole genome shotgun (WGS) entry which is preliminary data.</text>
</comment>
<accession>A0ABP8JSN4</accession>